<accession>A0A5J4VNQ3</accession>
<protein>
    <recommendedName>
        <fullName evidence="3">PARP catalytic domain-containing protein</fullName>
    </recommendedName>
</protein>
<dbReference type="AlphaFoldDB" id="A0A5J4VNQ3"/>
<gene>
    <name evidence="1" type="ORF">EZS28_020377</name>
</gene>
<comment type="caution">
    <text evidence="1">The sequence shown here is derived from an EMBL/GenBank/DDBJ whole genome shotgun (WGS) entry which is preliminary data.</text>
</comment>
<dbReference type="OrthoDB" id="439270at2759"/>
<name>A0A5J4VNQ3_9EUKA</name>
<dbReference type="Proteomes" id="UP000324800">
    <property type="component" value="Unassembled WGS sequence"/>
</dbReference>
<feature type="non-terminal residue" evidence="1">
    <location>
        <position position="82"/>
    </location>
</feature>
<reference evidence="1 2" key="1">
    <citation type="submission" date="2019-03" db="EMBL/GenBank/DDBJ databases">
        <title>Single cell metagenomics reveals metabolic interactions within the superorganism composed of flagellate Streblomastix strix and complex community of Bacteroidetes bacteria on its surface.</title>
        <authorList>
            <person name="Treitli S.C."/>
            <person name="Kolisko M."/>
            <person name="Husnik F."/>
            <person name="Keeling P."/>
            <person name="Hampl V."/>
        </authorList>
    </citation>
    <scope>NUCLEOTIDE SEQUENCE [LARGE SCALE GENOMIC DNA]</scope>
    <source>
        <strain evidence="1">ST1C</strain>
    </source>
</reference>
<evidence type="ECO:0008006" key="3">
    <source>
        <dbReference type="Google" id="ProtNLM"/>
    </source>
</evidence>
<evidence type="ECO:0000313" key="1">
    <source>
        <dbReference type="EMBL" id="KAA6384095.1"/>
    </source>
</evidence>
<dbReference type="EMBL" id="SNRW01005921">
    <property type="protein sequence ID" value="KAA6384095.1"/>
    <property type="molecule type" value="Genomic_DNA"/>
</dbReference>
<evidence type="ECO:0000313" key="2">
    <source>
        <dbReference type="Proteomes" id="UP000324800"/>
    </source>
</evidence>
<organism evidence="1 2">
    <name type="scientific">Streblomastix strix</name>
    <dbReference type="NCBI Taxonomy" id="222440"/>
    <lineage>
        <taxon>Eukaryota</taxon>
        <taxon>Metamonada</taxon>
        <taxon>Preaxostyla</taxon>
        <taxon>Oxymonadida</taxon>
        <taxon>Streblomastigidae</taxon>
        <taxon>Streblomastix</taxon>
    </lineage>
</organism>
<sequence>METGFRLGQDGVLGGGIYFALTKDDTDVLALHKGVILKCRVDIGRSKVLDRFDQTITKEQLEKEGYDSTILPKKLLPVDGIS</sequence>
<proteinExistence type="predicted"/>